<comment type="caution">
    <text evidence="1">The sequence shown here is derived from an EMBL/GenBank/DDBJ whole genome shotgun (WGS) entry which is preliminary data.</text>
</comment>
<dbReference type="Proteomes" id="UP001590950">
    <property type="component" value="Unassembled WGS sequence"/>
</dbReference>
<dbReference type="EMBL" id="JBEFKJ010000025">
    <property type="protein sequence ID" value="KAL2039392.1"/>
    <property type="molecule type" value="Genomic_DNA"/>
</dbReference>
<evidence type="ECO:0000313" key="2">
    <source>
        <dbReference type="Proteomes" id="UP001590950"/>
    </source>
</evidence>
<proteinExistence type="predicted"/>
<evidence type="ECO:0000313" key="1">
    <source>
        <dbReference type="EMBL" id="KAL2039392.1"/>
    </source>
</evidence>
<gene>
    <name evidence="1" type="ORF">N7G274_007664</name>
</gene>
<sequence length="118" mass="13443">MTNEPVVDHDPFEPAETHIRIHGLYEANKRAQVSSLNDAVEAMRNGWESGPAECYRNTTEKVRLGTALERSILNWDIQQSNPQVLEHFSQNLLFLCLNLLEHCDTAPTLDLLARDEND</sequence>
<organism evidence="1 2">
    <name type="scientific">Stereocaulon virgatum</name>
    <dbReference type="NCBI Taxonomy" id="373712"/>
    <lineage>
        <taxon>Eukaryota</taxon>
        <taxon>Fungi</taxon>
        <taxon>Dikarya</taxon>
        <taxon>Ascomycota</taxon>
        <taxon>Pezizomycotina</taxon>
        <taxon>Lecanoromycetes</taxon>
        <taxon>OSLEUM clade</taxon>
        <taxon>Lecanoromycetidae</taxon>
        <taxon>Lecanorales</taxon>
        <taxon>Lecanorineae</taxon>
        <taxon>Stereocaulaceae</taxon>
        <taxon>Stereocaulon</taxon>
    </lineage>
</organism>
<reference evidence="1 2" key="1">
    <citation type="submission" date="2024-09" db="EMBL/GenBank/DDBJ databases">
        <title>Rethinking Asexuality: The Enigmatic Case of Functional Sexual Genes in Lepraria (Stereocaulaceae).</title>
        <authorList>
            <person name="Doellman M."/>
            <person name="Sun Y."/>
            <person name="Barcenas-Pena A."/>
            <person name="Lumbsch H.T."/>
            <person name="Grewe F."/>
        </authorList>
    </citation>
    <scope>NUCLEOTIDE SEQUENCE [LARGE SCALE GENOMIC DNA]</scope>
    <source>
        <strain evidence="1 2">Mercado 3170</strain>
    </source>
</reference>
<name>A0ABR4A4S7_9LECA</name>
<accession>A0ABR4A4S7</accession>
<protein>
    <submittedName>
        <fullName evidence="1">Uncharacterized protein</fullName>
    </submittedName>
</protein>
<keyword evidence="2" id="KW-1185">Reference proteome</keyword>